<name>A0A7J9J6E5_9ROSI</name>
<evidence type="ECO:0000313" key="1">
    <source>
        <dbReference type="EMBL" id="MBA0829608.1"/>
    </source>
</evidence>
<protein>
    <submittedName>
        <fullName evidence="1">Uncharacterized protein</fullName>
    </submittedName>
</protein>
<feature type="non-terminal residue" evidence="1">
    <location>
        <position position="1"/>
    </location>
</feature>
<comment type="caution">
    <text evidence="1">The sequence shown here is derived from an EMBL/GenBank/DDBJ whole genome shotgun (WGS) entry which is preliminary data.</text>
</comment>
<accession>A0A7J9J6E5</accession>
<proteinExistence type="predicted"/>
<dbReference type="AlphaFoldDB" id="A0A7J9J6E5"/>
<sequence length="37" mass="4287">MKYEEFKLKDLIDELTYLAGAFNLADFVPFLGAFDLQ</sequence>
<reference evidence="1 2" key="1">
    <citation type="journal article" date="2019" name="Genome Biol. Evol.">
        <title>Insights into the evolution of the New World diploid cottons (Gossypium, subgenus Houzingenia) based on genome sequencing.</title>
        <authorList>
            <person name="Grover C.E."/>
            <person name="Arick M.A. 2nd"/>
            <person name="Thrash A."/>
            <person name="Conover J.L."/>
            <person name="Sanders W.S."/>
            <person name="Peterson D.G."/>
            <person name="Frelichowski J.E."/>
            <person name="Scheffler J.A."/>
            <person name="Scheffler B.E."/>
            <person name="Wendel J.F."/>
        </authorList>
    </citation>
    <scope>NUCLEOTIDE SEQUENCE [LARGE SCALE GENOMIC DNA]</scope>
    <source>
        <strain evidence="1">6</strain>
        <tissue evidence="1">Leaf</tissue>
    </source>
</reference>
<dbReference type="Proteomes" id="UP000593575">
    <property type="component" value="Unassembled WGS sequence"/>
</dbReference>
<keyword evidence="2" id="KW-1185">Reference proteome</keyword>
<evidence type="ECO:0000313" key="2">
    <source>
        <dbReference type="Proteomes" id="UP000593575"/>
    </source>
</evidence>
<gene>
    <name evidence="1" type="ORF">Goarm_014201</name>
</gene>
<dbReference type="EMBL" id="JABFAE010000006">
    <property type="protein sequence ID" value="MBA0829608.1"/>
    <property type="molecule type" value="Genomic_DNA"/>
</dbReference>
<organism evidence="1 2">
    <name type="scientific">Gossypium armourianum</name>
    <dbReference type="NCBI Taxonomy" id="34283"/>
    <lineage>
        <taxon>Eukaryota</taxon>
        <taxon>Viridiplantae</taxon>
        <taxon>Streptophyta</taxon>
        <taxon>Embryophyta</taxon>
        <taxon>Tracheophyta</taxon>
        <taxon>Spermatophyta</taxon>
        <taxon>Magnoliopsida</taxon>
        <taxon>eudicotyledons</taxon>
        <taxon>Gunneridae</taxon>
        <taxon>Pentapetalae</taxon>
        <taxon>rosids</taxon>
        <taxon>malvids</taxon>
        <taxon>Malvales</taxon>
        <taxon>Malvaceae</taxon>
        <taxon>Malvoideae</taxon>
        <taxon>Gossypium</taxon>
    </lineage>
</organism>